<feature type="compositionally biased region" description="Polar residues" evidence="16">
    <location>
        <begin position="1816"/>
        <end position="1836"/>
    </location>
</feature>
<reference evidence="20" key="2">
    <citation type="submission" date="2020-11" db="EMBL/GenBank/DDBJ databases">
        <authorList>
            <person name="McCartney M.A."/>
            <person name="Auch B."/>
            <person name="Kono T."/>
            <person name="Mallez S."/>
            <person name="Becker A."/>
            <person name="Gohl D.M."/>
            <person name="Silverstein K.A.T."/>
            <person name="Koren S."/>
            <person name="Bechman K.B."/>
            <person name="Herman A."/>
            <person name="Abrahante J.E."/>
            <person name="Garbe J."/>
        </authorList>
    </citation>
    <scope>NUCLEOTIDE SEQUENCE</scope>
    <source>
        <strain evidence="20">Duluth1</strain>
        <tissue evidence="20">Whole animal</tissue>
    </source>
</reference>
<dbReference type="Gene3D" id="1.20.1640.10">
    <property type="entry name" value="Multidrug efflux transporter AcrB transmembrane domain"/>
    <property type="match status" value="2"/>
</dbReference>
<evidence type="ECO:0000256" key="16">
    <source>
        <dbReference type="SAM" id="MobiDB-lite"/>
    </source>
</evidence>
<dbReference type="PROSITE" id="PS50156">
    <property type="entry name" value="SSD"/>
    <property type="match status" value="1"/>
</dbReference>
<evidence type="ECO:0000256" key="1">
    <source>
        <dbReference type="ARBA" id="ARBA00004127"/>
    </source>
</evidence>
<evidence type="ECO:0000256" key="7">
    <source>
        <dbReference type="ARBA" id="ARBA00022989"/>
    </source>
</evidence>
<proteinExistence type="inferred from homology"/>
<keyword evidence="5 17" id="KW-0812">Transmembrane</keyword>
<feature type="transmembrane region" description="Helical" evidence="17">
    <location>
        <begin position="1388"/>
        <end position="1409"/>
    </location>
</feature>
<evidence type="ECO:0000256" key="14">
    <source>
        <dbReference type="ARBA" id="ARBA00023221"/>
    </source>
</evidence>
<dbReference type="Pfam" id="PF12349">
    <property type="entry name" value="Sterol-sensing"/>
    <property type="match status" value="1"/>
</dbReference>
<evidence type="ECO:0000256" key="3">
    <source>
        <dbReference type="ARBA" id="ARBA00022448"/>
    </source>
</evidence>
<feature type="transmembrane region" description="Helical" evidence="17">
    <location>
        <begin position="1174"/>
        <end position="1195"/>
    </location>
</feature>
<dbReference type="InterPro" id="IPR000731">
    <property type="entry name" value="SSD"/>
</dbReference>
<dbReference type="GO" id="GO:0012505">
    <property type="term" value="C:endomembrane system"/>
    <property type="evidence" value="ECO:0007669"/>
    <property type="project" value="UniProtKB-SubCell"/>
</dbReference>
<evidence type="ECO:0000256" key="4">
    <source>
        <dbReference type="ARBA" id="ARBA00022548"/>
    </source>
</evidence>
<dbReference type="FunFam" id="1.20.1640.10:FF:000010">
    <property type="entry name" value="NPC intracellular cholesterol transporter 1"/>
    <property type="match status" value="1"/>
</dbReference>
<feature type="transmembrane region" description="Helical" evidence="17">
    <location>
        <begin position="1207"/>
        <end position="1231"/>
    </location>
</feature>
<evidence type="ECO:0000256" key="13">
    <source>
        <dbReference type="ARBA" id="ARBA00023180"/>
    </source>
</evidence>
<organism evidence="20 21">
    <name type="scientific">Dreissena polymorpha</name>
    <name type="common">Zebra mussel</name>
    <name type="synonym">Mytilus polymorpha</name>
    <dbReference type="NCBI Taxonomy" id="45954"/>
    <lineage>
        <taxon>Eukaryota</taxon>
        <taxon>Metazoa</taxon>
        <taxon>Spiralia</taxon>
        <taxon>Lophotrochozoa</taxon>
        <taxon>Mollusca</taxon>
        <taxon>Bivalvia</taxon>
        <taxon>Autobranchia</taxon>
        <taxon>Heteroconchia</taxon>
        <taxon>Euheterodonta</taxon>
        <taxon>Imparidentia</taxon>
        <taxon>Neoheterodontei</taxon>
        <taxon>Myida</taxon>
        <taxon>Dreissenoidea</taxon>
        <taxon>Dreissenidae</taxon>
        <taxon>Dreissena</taxon>
    </lineage>
</organism>
<evidence type="ECO:0000256" key="8">
    <source>
        <dbReference type="ARBA" id="ARBA00023055"/>
    </source>
</evidence>
<dbReference type="GO" id="GO:0032934">
    <property type="term" value="F:sterol binding"/>
    <property type="evidence" value="ECO:0007669"/>
    <property type="project" value="TreeGrafter"/>
</dbReference>
<feature type="transmembrane region" description="Helical" evidence="17">
    <location>
        <begin position="1237"/>
        <end position="1259"/>
    </location>
</feature>
<evidence type="ECO:0000256" key="15">
    <source>
        <dbReference type="ARBA" id="ARBA00034049"/>
    </source>
</evidence>
<protein>
    <recommendedName>
        <fullName evidence="19">SSD domain-containing protein</fullName>
    </recommendedName>
</protein>
<comment type="similarity">
    <text evidence="2">Belongs to the patched family.</text>
</comment>
<evidence type="ECO:0000256" key="11">
    <source>
        <dbReference type="ARBA" id="ARBA00023157"/>
    </source>
</evidence>
<evidence type="ECO:0000256" key="9">
    <source>
        <dbReference type="ARBA" id="ARBA00023098"/>
    </source>
</evidence>
<feature type="transmembrane region" description="Helical" evidence="17">
    <location>
        <begin position="1674"/>
        <end position="1695"/>
    </location>
</feature>
<feature type="transmembrane region" description="Helical" evidence="17">
    <location>
        <begin position="806"/>
        <end position="832"/>
    </location>
</feature>
<dbReference type="InterPro" id="IPR053956">
    <property type="entry name" value="NPC1_MLD"/>
</dbReference>
<feature type="transmembrane region" description="Helical" evidence="17">
    <location>
        <begin position="1313"/>
        <end position="1338"/>
    </location>
</feature>
<keyword evidence="4" id="KW-0153">Cholesterol metabolism</keyword>
<keyword evidence="12" id="KW-1207">Sterol metabolism</keyword>
<feature type="chain" id="PRO_5039323919" description="SSD domain-containing protein" evidence="18">
    <location>
        <begin position="18"/>
        <end position="1850"/>
    </location>
</feature>
<dbReference type="Pfam" id="PF16414">
    <property type="entry name" value="NPC1_N"/>
    <property type="match status" value="2"/>
</dbReference>
<keyword evidence="13" id="KW-0325">Glycoprotein</keyword>
<comment type="catalytic activity">
    <reaction evidence="15">
        <text>cholesterol(in) = cholesterol(out)</text>
        <dbReference type="Rhea" id="RHEA:39747"/>
        <dbReference type="ChEBI" id="CHEBI:16113"/>
    </reaction>
</comment>
<dbReference type="NCBIfam" id="TIGR00917">
    <property type="entry name" value="2A060601"/>
    <property type="match status" value="1"/>
</dbReference>
<evidence type="ECO:0000256" key="17">
    <source>
        <dbReference type="SAM" id="Phobius"/>
    </source>
</evidence>
<keyword evidence="7 17" id="KW-1133">Transmembrane helix</keyword>
<dbReference type="GO" id="GO:0016020">
    <property type="term" value="C:membrane"/>
    <property type="evidence" value="ECO:0007669"/>
    <property type="project" value="InterPro"/>
</dbReference>
<dbReference type="EMBL" id="JAIWYP010000014">
    <property type="protein sequence ID" value="KAH3710433.1"/>
    <property type="molecule type" value="Genomic_DNA"/>
</dbReference>
<feature type="domain" description="SSD" evidence="19">
    <location>
        <begin position="1173"/>
        <end position="1338"/>
    </location>
</feature>
<evidence type="ECO:0000256" key="2">
    <source>
        <dbReference type="ARBA" id="ARBA00005585"/>
    </source>
</evidence>
<dbReference type="GO" id="GO:0005319">
    <property type="term" value="F:lipid transporter activity"/>
    <property type="evidence" value="ECO:0007669"/>
    <property type="project" value="InterPro"/>
</dbReference>
<keyword evidence="9" id="KW-0443">Lipid metabolism</keyword>
<keyword evidence="8" id="KW-0445">Lipid transport</keyword>
<feature type="transmembrane region" description="Helical" evidence="17">
    <location>
        <begin position="1701"/>
        <end position="1726"/>
    </location>
</feature>
<keyword evidence="10 17" id="KW-0472">Membrane</keyword>
<feature type="transmembrane region" description="Helical" evidence="17">
    <location>
        <begin position="1747"/>
        <end position="1766"/>
    </location>
</feature>
<evidence type="ECO:0000256" key="18">
    <source>
        <dbReference type="SAM" id="SignalP"/>
    </source>
</evidence>
<feature type="transmembrane region" description="Helical" evidence="17">
    <location>
        <begin position="896"/>
        <end position="916"/>
    </location>
</feature>
<name>A0A9D4BX38_DREPO</name>
<keyword evidence="11" id="KW-1015">Disulfide bond</keyword>
<feature type="region of interest" description="Disordered" evidence="16">
    <location>
        <begin position="1816"/>
        <end position="1850"/>
    </location>
</feature>
<evidence type="ECO:0000259" key="19">
    <source>
        <dbReference type="PROSITE" id="PS50156"/>
    </source>
</evidence>
<dbReference type="InterPro" id="IPR053958">
    <property type="entry name" value="HMGCR/SNAP/NPC1-like_SSD"/>
</dbReference>
<sequence length="1850" mass="204669">MQTLLSLVLVLTGFAKGFLEQPDQPGHSHGHCVWYGQCGPGFNGGRLNCPATGSKVNPHKLTDQKALQILRDYCPEIYNGNDNTLTCCSPEQVYTFRESISVPMNILSTCPACYRNFLNQICQLTCSPHQSKFIWANMSGEYPQGASENPGPKGIPHVVYLMSNTFANSVYDSCKDVELPGAIMPGTKSMEIFCGRPASMCDTQTWLEFLGTVGNGQAPFLITFKLSDLPWESPDKQMLEPMNMTNTRCNQPLTRSSSAIGTDKCSCKDCVLETCPAIPVAGPTSRQQYLDNLLGAGHYTLAEVIIERVNKSPIDHTLAPPLTTSVMFASVFDKNFLHQVLQLQQNITNLEAHIGVMHQVTLADICSKRPSSQACIVESIAQYYQNNNTNIDKVAYDDFGFFLEGDYLDHFLSCVHSPQLARDTTKLNMSCLTTFGLNSPAFMSLEGYNGTDYHSASRLVLTFVLDSFTKDPSQIMAWKNAFVSYLSTYINPDMVLTYRPSGQANLLRGHADHVMVSVAERRLPVVNQEGPSYAVVDDETELVEDDPPAVTGQCVWYGQCGKGWNGGSLNCAVTDKTRTPQKLTNATALDVIKKFCPLLYNGVNSTYTCCSPDQILTMQASLGVPNNLLQRCPACYHNFLNQICQMTCSPNHYQYIIANMTDKCPDGRDNCTGEGAIPSIGYLITPKFASDVYTSCKDVQMPSSNDKAMSILCGRPAKDCNPSLWLAFMGTTGNGQAPFPINYIITDSYATPNQTYQPLNMSNVPCNESLSNDTLACSCQDCQQSCAVRPPPPAQKKPWKIAGIDAVSFIMGCVFTAFVIVFSSYIVCYAIIKEKAFGKKSYNFDNVENDSFSSQANMVRTLVSPSDIGTFEKLGARAEEILCRLFTVWGTFCARYWHIVLLVTIIVFGSLAGGIIRMQVTTDPVKLWSAPQSTARTQKDYFDAHFGPFYRTEQVIITRPNNPGNQSVVIHQKPYPSTETMPFSSLFDKSFIEQVLDLQNQIENIKGTYNGKEVTMKDICFKPLSPDHDECAIQSVLQYYQNNKTNLDAVAYDDSGFWVVADYLDHFLACTQAPTSISDQTRLNMGCLGEYGGPAFPWVVLGGFSDLDYNNATAFVLTFVVNNHLAEDQNAQAEAWEAEFIKFMKNFTNPNMILSFSSERSIQDELTRESNSDIWTIALSYMIMFGYITIALGQYHSCKTILIDSKILLGITGVVIVLLSVAASVGFYSYLGVPMTLIIIEVVPFLVLAVGVDNIFILVQKYQREPRLPGETLEQQIGRTLGAVGPSMLLTSISESIAFFLGAMTDMPAVREFALYAAMAVLFDFILQITCFVSLMTLDARRQEANRFDICCCVKLTKEEKKSSEGYLYWLVNNYFSNGLLCSWVRPIVIVVFVGWFMASIAFACHLTLGLEQALSMPTDSYVLQYFGNISKYLSVGAPVYFVIPAGYNYTNKAAQDAICGSKGCEQDSLIGQVFFSSQLANYTTIAQPASSWIDDYFDWVSSTGNPPCCRINDQTGQFCPSTSNESCHNCPFQPFVGGRPNSHDFITYLPMFLKDNPGLKCAKGGHAAYGAGVNLVSNNTQVGATYFMTYHTPMRNSGDYIKGLTEARNIAKNISAAMNIEDPNQEVFAYSIFYVFYEQYLTIVKLTIQNIAICMVAIFIVTFILLGFDFATAAIVCLTIIMIVVDIMGMMYLWDINLNALTLVNLVMAIGISVEFCSHIARAFAISIEHSKVDRAKDALAHMGSSVLSGITLTKLGGIIVLAFAKSQLFQVFYFRMYLGMVVFGASHGLIFLPVLLSYIGPSINKQKLFQHQQSLDSEGKKPTQNGAAATTNTDYFRRIDSPPNYSNL</sequence>
<dbReference type="SUPFAM" id="SSF82866">
    <property type="entry name" value="Multidrug efflux transporter AcrB transmembrane domain"/>
    <property type="match status" value="2"/>
</dbReference>
<comment type="caution">
    <text evidence="20">The sequence shown here is derived from an EMBL/GenBank/DDBJ whole genome shotgun (WGS) entry which is preliminary data.</text>
</comment>
<dbReference type="PANTHER" id="PTHR45727:SF2">
    <property type="entry name" value="NPC INTRACELLULAR CHOLESTEROL TRANSPORTER 1"/>
    <property type="match status" value="1"/>
</dbReference>
<evidence type="ECO:0000256" key="12">
    <source>
        <dbReference type="ARBA" id="ARBA00023166"/>
    </source>
</evidence>
<evidence type="ECO:0000256" key="5">
    <source>
        <dbReference type="ARBA" id="ARBA00022692"/>
    </source>
</evidence>
<evidence type="ECO:0000313" key="20">
    <source>
        <dbReference type="EMBL" id="KAH3710433.1"/>
    </source>
</evidence>
<keyword evidence="21" id="KW-1185">Reference proteome</keyword>
<evidence type="ECO:0000256" key="6">
    <source>
        <dbReference type="ARBA" id="ARBA00022729"/>
    </source>
</evidence>
<feature type="transmembrane region" description="Helical" evidence="17">
    <location>
        <begin position="1280"/>
        <end position="1301"/>
    </location>
</feature>
<dbReference type="GO" id="GO:0030301">
    <property type="term" value="P:cholesterol transport"/>
    <property type="evidence" value="ECO:0007669"/>
    <property type="project" value="UniProtKB-ARBA"/>
</dbReference>
<feature type="signal peptide" evidence="18">
    <location>
        <begin position="1"/>
        <end position="17"/>
    </location>
</feature>
<feature type="transmembrane region" description="Helical" evidence="17">
    <location>
        <begin position="1647"/>
        <end position="1667"/>
    </location>
</feature>
<accession>A0A9D4BX38</accession>
<dbReference type="InterPro" id="IPR004765">
    <property type="entry name" value="NPC1-like"/>
</dbReference>
<dbReference type="Pfam" id="PF22314">
    <property type="entry name" value="NPC1_MLD"/>
    <property type="match status" value="2"/>
</dbReference>
<dbReference type="PANTHER" id="PTHR45727">
    <property type="entry name" value="NPC INTRACELLULAR CHOLESTEROL TRANSPORTER 1"/>
    <property type="match status" value="1"/>
</dbReference>
<gene>
    <name evidence="20" type="ORF">DPMN_069915</name>
</gene>
<keyword evidence="6 18" id="KW-0732">Signal</keyword>
<dbReference type="Proteomes" id="UP000828390">
    <property type="component" value="Unassembled WGS sequence"/>
</dbReference>
<feature type="transmembrane region" description="Helical" evidence="17">
    <location>
        <begin position="1778"/>
        <end position="1801"/>
    </location>
</feature>
<reference evidence="20" key="1">
    <citation type="journal article" date="2019" name="bioRxiv">
        <title>The Genome of the Zebra Mussel, Dreissena polymorpha: A Resource for Invasive Species Research.</title>
        <authorList>
            <person name="McCartney M.A."/>
            <person name="Auch B."/>
            <person name="Kono T."/>
            <person name="Mallez S."/>
            <person name="Zhang Y."/>
            <person name="Obille A."/>
            <person name="Becker A."/>
            <person name="Abrahante J.E."/>
            <person name="Garbe J."/>
            <person name="Badalamenti J.P."/>
            <person name="Herman A."/>
            <person name="Mangelson H."/>
            <person name="Liachko I."/>
            <person name="Sullivan S."/>
            <person name="Sone E.D."/>
            <person name="Koren S."/>
            <person name="Silverstein K.A.T."/>
            <person name="Beckman K.B."/>
            <person name="Gohl D.M."/>
        </authorList>
    </citation>
    <scope>NUCLEOTIDE SEQUENCE</scope>
    <source>
        <strain evidence="20">Duluth1</strain>
        <tissue evidence="20">Whole animal</tissue>
    </source>
</reference>
<comment type="subcellular location">
    <subcellularLocation>
        <location evidence="1">Endomembrane system</location>
        <topology evidence="1">Multi-pass membrane protein</topology>
    </subcellularLocation>
</comment>
<keyword evidence="14" id="KW-0753">Steroid metabolism</keyword>
<evidence type="ECO:0000313" key="21">
    <source>
        <dbReference type="Proteomes" id="UP000828390"/>
    </source>
</evidence>
<dbReference type="InterPro" id="IPR032190">
    <property type="entry name" value="NPC1_N"/>
</dbReference>
<keyword evidence="3" id="KW-0813">Transport</keyword>
<evidence type="ECO:0000256" key="10">
    <source>
        <dbReference type="ARBA" id="ARBA00023136"/>
    </source>
</evidence>
<dbReference type="FunFam" id="1.20.1640.10:FF:000008">
    <property type="entry name" value="NPC intracellular cholesterol transporter 1"/>
    <property type="match status" value="1"/>
</dbReference>
<dbReference type="GO" id="GO:0008203">
    <property type="term" value="P:cholesterol metabolic process"/>
    <property type="evidence" value="ECO:0007669"/>
    <property type="project" value="UniProtKB-KW"/>
</dbReference>